<protein>
    <submittedName>
        <fullName evidence="1">Uncharacterized protein</fullName>
    </submittedName>
</protein>
<keyword evidence="2" id="KW-1185">Reference proteome</keyword>
<accession>A0A542SNH6</accession>
<organism evidence="1 2">
    <name type="scientific">Rarobacter incanus</name>
    <dbReference type="NCBI Taxonomy" id="153494"/>
    <lineage>
        <taxon>Bacteria</taxon>
        <taxon>Bacillati</taxon>
        <taxon>Actinomycetota</taxon>
        <taxon>Actinomycetes</taxon>
        <taxon>Micrococcales</taxon>
        <taxon>Rarobacteraceae</taxon>
        <taxon>Rarobacter</taxon>
    </lineage>
</organism>
<dbReference type="Proteomes" id="UP000316181">
    <property type="component" value="Unassembled WGS sequence"/>
</dbReference>
<dbReference type="EMBL" id="VFNV01000001">
    <property type="protein sequence ID" value="TQK76180.1"/>
    <property type="molecule type" value="Genomic_DNA"/>
</dbReference>
<evidence type="ECO:0000313" key="1">
    <source>
        <dbReference type="EMBL" id="TQK76180.1"/>
    </source>
</evidence>
<comment type="caution">
    <text evidence="1">The sequence shown here is derived from an EMBL/GenBank/DDBJ whole genome shotgun (WGS) entry which is preliminary data.</text>
</comment>
<gene>
    <name evidence="1" type="ORF">FB389_0840</name>
</gene>
<sequence length="44" mass="4352">MISIKQFATGRSAAFRGACGGAAPAFAAVRPRPSRGCDVGATIG</sequence>
<dbReference type="AlphaFoldDB" id="A0A542SNH6"/>
<proteinExistence type="predicted"/>
<name>A0A542SNH6_9MICO</name>
<evidence type="ECO:0000313" key="2">
    <source>
        <dbReference type="Proteomes" id="UP000316181"/>
    </source>
</evidence>
<reference evidence="1 2" key="1">
    <citation type="submission" date="2019-06" db="EMBL/GenBank/DDBJ databases">
        <title>Sequencing the genomes of 1000 actinobacteria strains.</title>
        <authorList>
            <person name="Klenk H.-P."/>
        </authorList>
    </citation>
    <scope>NUCLEOTIDE SEQUENCE [LARGE SCALE GENOMIC DNA]</scope>
    <source>
        <strain evidence="1 2">DSM 10596</strain>
    </source>
</reference>